<accession>A0A1W1ZLT9</accession>
<evidence type="ECO:0000313" key="2">
    <source>
        <dbReference type="Proteomes" id="UP000243884"/>
    </source>
</evidence>
<name>A0A1W1ZLT9_9LACT</name>
<reference evidence="2" key="1">
    <citation type="submission" date="2017-04" db="EMBL/GenBank/DDBJ databases">
        <authorList>
            <person name="Varghese N."/>
            <person name="Submissions S."/>
        </authorList>
    </citation>
    <scope>NUCLEOTIDE SEQUENCE [LARGE SCALE GENOMIC DNA]</scope>
    <source>
        <strain evidence="2">DSM 21500</strain>
    </source>
</reference>
<evidence type="ECO:0000313" key="1">
    <source>
        <dbReference type="EMBL" id="SMC49001.1"/>
    </source>
</evidence>
<proteinExistence type="predicted"/>
<sequence length="94" mass="10990">MKKIFNRGLRRKINHGLFDDCLLAGNEYRKVYSRYDISEGYALYPLYRAIQPVIKVEIPVIFYNTVGFKENLIMVDSNIINLTPIVGKVLIFYL</sequence>
<dbReference type="EMBL" id="FWXK01000012">
    <property type="protein sequence ID" value="SMC49001.1"/>
    <property type="molecule type" value="Genomic_DNA"/>
</dbReference>
<gene>
    <name evidence="1" type="ORF">SAMN04487984_1374</name>
</gene>
<protein>
    <submittedName>
        <fullName evidence="1">Uncharacterized protein</fullName>
    </submittedName>
</protein>
<dbReference type="Proteomes" id="UP000243884">
    <property type="component" value="Unassembled WGS sequence"/>
</dbReference>
<dbReference type="AlphaFoldDB" id="A0A1W1ZLT9"/>
<dbReference type="STRING" id="371602.SAMN04487984_1374"/>
<organism evidence="1 2">
    <name type="scientific">Aerococcus suis</name>
    <dbReference type="NCBI Taxonomy" id="371602"/>
    <lineage>
        <taxon>Bacteria</taxon>
        <taxon>Bacillati</taxon>
        <taxon>Bacillota</taxon>
        <taxon>Bacilli</taxon>
        <taxon>Lactobacillales</taxon>
        <taxon>Aerococcaceae</taxon>
        <taxon>Aerococcus</taxon>
    </lineage>
</organism>
<keyword evidence="2" id="KW-1185">Reference proteome</keyword>